<gene>
    <name evidence="2" type="ORF">SAMN05444365_10959</name>
</gene>
<dbReference type="PANTHER" id="PTHR34202:SF1">
    <property type="entry name" value="UPF0548 PROTEIN"/>
    <property type="match status" value="1"/>
</dbReference>
<dbReference type="InterPro" id="IPR014457">
    <property type="entry name" value="UCP010260"/>
</dbReference>
<keyword evidence="3" id="KW-1185">Reference proteome</keyword>
<evidence type="ECO:0000313" key="2">
    <source>
        <dbReference type="EMBL" id="SDZ28820.1"/>
    </source>
</evidence>
<dbReference type="STRING" id="405436.SAMN05444365_10959"/>
<proteinExistence type="predicted"/>
<sequence>MEIPRGATDWAALADAPLTYSERGATRGPLPAGYAHVHREEPIGWGRRAFDAATSGLAGWAMHRGAGLGVAASAPTAEAGSVALLTVGWRRLGLVAPCRVVYTLDDSERRGFAYGTLPGHPECGEEAFEVALTAAGEVRFTVRAFSRHASALARAGGPVTTAVQRLVTDRYVRAMRRLAADPR</sequence>
<dbReference type="PANTHER" id="PTHR34202">
    <property type="entry name" value="UPF0548 PROTEIN"/>
    <property type="match status" value="1"/>
</dbReference>
<reference evidence="3" key="1">
    <citation type="submission" date="2016-10" db="EMBL/GenBank/DDBJ databases">
        <authorList>
            <person name="Varghese N."/>
            <person name="Submissions S."/>
        </authorList>
    </citation>
    <scope>NUCLEOTIDE SEQUENCE [LARGE SCALE GENOMIC DNA]</scope>
    <source>
        <strain evidence="3">DSM 45245</strain>
    </source>
</reference>
<dbReference type="Pfam" id="PF09348">
    <property type="entry name" value="DUF1990"/>
    <property type="match status" value="1"/>
</dbReference>
<dbReference type="PIRSF" id="PIRSF010260">
    <property type="entry name" value="UCP010260"/>
    <property type="match status" value="1"/>
</dbReference>
<dbReference type="OrthoDB" id="120660at2"/>
<accession>A0A1H3RT99</accession>
<dbReference type="EMBL" id="FNPH01000009">
    <property type="protein sequence ID" value="SDZ28820.1"/>
    <property type="molecule type" value="Genomic_DNA"/>
</dbReference>
<protein>
    <submittedName>
        <fullName evidence="2">Uncharacterized protein, UPF0548 family</fullName>
    </submittedName>
</protein>
<dbReference type="InterPro" id="IPR018960">
    <property type="entry name" value="DUF1990"/>
</dbReference>
<dbReference type="RefSeq" id="WP_091560079.1">
    <property type="nucleotide sequence ID" value="NZ_FNPH01000009.1"/>
</dbReference>
<dbReference type="Proteomes" id="UP000242415">
    <property type="component" value="Unassembled WGS sequence"/>
</dbReference>
<evidence type="ECO:0000259" key="1">
    <source>
        <dbReference type="Pfam" id="PF09348"/>
    </source>
</evidence>
<organism evidence="2 3">
    <name type="scientific">Micromonospora pattaloongensis</name>
    <dbReference type="NCBI Taxonomy" id="405436"/>
    <lineage>
        <taxon>Bacteria</taxon>
        <taxon>Bacillati</taxon>
        <taxon>Actinomycetota</taxon>
        <taxon>Actinomycetes</taxon>
        <taxon>Micromonosporales</taxon>
        <taxon>Micromonosporaceae</taxon>
        <taxon>Micromonospora</taxon>
    </lineage>
</organism>
<name>A0A1H3RT99_9ACTN</name>
<evidence type="ECO:0000313" key="3">
    <source>
        <dbReference type="Proteomes" id="UP000242415"/>
    </source>
</evidence>
<feature type="domain" description="DUF1990" evidence="1">
    <location>
        <begin position="19"/>
        <end position="174"/>
    </location>
</feature>
<dbReference type="AlphaFoldDB" id="A0A1H3RT99"/>